<comment type="caution">
    <text evidence="1">The sequence shown here is derived from an EMBL/GenBank/DDBJ whole genome shotgun (WGS) entry which is preliminary data.</text>
</comment>
<evidence type="ECO:0000313" key="1">
    <source>
        <dbReference type="EMBL" id="PIW96609.1"/>
    </source>
</evidence>
<dbReference type="InterPro" id="IPR035069">
    <property type="entry name" value="TTHA1013/TTHA0281-like"/>
</dbReference>
<proteinExistence type="predicted"/>
<reference evidence="2" key="1">
    <citation type="submission" date="2017-09" db="EMBL/GenBank/DDBJ databases">
        <title>Depth-based differentiation of microbial function through sediment-hosted aquifers and enrichment of novel symbionts in the deep terrestrial subsurface.</title>
        <authorList>
            <person name="Probst A.J."/>
            <person name="Ladd B."/>
            <person name="Jarett J.K."/>
            <person name="Geller-Mcgrath D.E."/>
            <person name="Sieber C.M.K."/>
            <person name="Emerson J.B."/>
            <person name="Anantharaman K."/>
            <person name="Thomas B.C."/>
            <person name="Malmstrom R."/>
            <person name="Stieglmeier M."/>
            <person name="Klingl A."/>
            <person name="Woyke T."/>
            <person name="Ryan C.M."/>
            <person name="Banfield J.F."/>
        </authorList>
    </citation>
    <scope>NUCLEOTIDE SEQUENCE [LARGE SCALE GENOMIC DNA]</scope>
</reference>
<dbReference type="AlphaFoldDB" id="A0A2M7IMQ4"/>
<dbReference type="EMBL" id="PFHR01000218">
    <property type="protein sequence ID" value="PIW96609.1"/>
    <property type="molecule type" value="Genomic_DNA"/>
</dbReference>
<protein>
    <recommendedName>
        <fullName evidence="3">Type II toxin-antitoxin system HicB family antitoxin</fullName>
    </recommendedName>
</protein>
<gene>
    <name evidence="1" type="ORF">COZ82_04105</name>
</gene>
<evidence type="ECO:0000313" key="2">
    <source>
        <dbReference type="Proteomes" id="UP000230837"/>
    </source>
</evidence>
<accession>A0A2M7IMQ4</accession>
<dbReference type="Gene3D" id="3.30.160.250">
    <property type="match status" value="1"/>
</dbReference>
<name>A0A2M7IMQ4_9BACT</name>
<dbReference type="Proteomes" id="UP000230837">
    <property type="component" value="Unassembled WGS sequence"/>
</dbReference>
<dbReference type="SUPFAM" id="SSF143100">
    <property type="entry name" value="TTHA1013/TTHA0281-like"/>
    <property type="match status" value="1"/>
</dbReference>
<sequence>MKSIIQFKISKSDNSYIAEGVDLAIVTGADTLDELVKNIKEAVELHFEGEDESTFEFTNKPSILLNYEIPQYA</sequence>
<evidence type="ECO:0008006" key="3">
    <source>
        <dbReference type="Google" id="ProtNLM"/>
    </source>
</evidence>
<organism evidence="1 2">
    <name type="scientific">Candidatus Kaiserbacteria bacterium CG_4_8_14_3_um_filter_38_9</name>
    <dbReference type="NCBI Taxonomy" id="1974599"/>
    <lineage>
        <taxon>Bacteria</taxon>
        <taxon>Candidatus Kaiseribacteriota</taxon>
    </lineage>
</organism>